<reference evidence="1" key="1">
    <citation type="submission" date="2014-09" db="EMBL/GenBank/DDBJ databases">
        <authorList>
            <person name="Magalhaes I.L.F."/>
            <person name="Oliveira U."/>
            <person name="Santos F.R."/>
            <person name="Vidigal T.H.D.A."/>
            <person name="Brescovit A.D."/>
            <person name="Santos A.J."/>
        </authorList>
    </citation>
    <scope>NUCLEOTIDE SEQUENCE</scope>
    <source>
        <tissue evidence="1">Shoot tissue taken approximately 20 cm above the soil surface</tissue>
    </source>
</reference>
<dbReference type="EMBL" id="GBRH01227894">
    <property type="protein sequence ID" value="JAD70001.1"/>
    <property type="molecule type" value="Transcribed_RNA"/>
</dbReference>
<name>A0A0A9C366_ARUDO</name>
<evidence type="ECO:0000313" key="1">
    <source>
        <dbReference type="EMBL" id="JAD70001.1"/>
    </source>
</evidence>
<reference evidence="1" key="2">
    <citation type="journal article" date="2015" name="Data Brief">
        <title>Shoot transcriptome of the giant reed, Arundo donax.</title>
        <authorList>
            <person name="Barrero R.A."/>
            <person name="Guerrero F.D."/>
            <person name="Moolhuijzen P."/>
            <person name="Goolsby J.A."/>
            <person name="Tidwell J."/>
            <person name="Bellgard S.E."/>
            <person name="Bellgard M.I."/>
        </authorList>
    </citation>
    <scope>NUCLEOTIDE SEQUENCE</scope>
    <source>
        <tissue evidence="1">Shoot tissue taken approximately 20 cm above the soil surface</tissue>
    </source>
</reference>
<organism evidence="1">
    <name type="scientific">Arundo donax</name>
    <name type="common">Giant reed</name>
    <name type="synonym">Donax arundinaceus</name>
    <dbReference type="NCBI Taxonomy" id="35708"/>
    <lineage>
        <taxon>Eukaryota</taxon>
        <taxon>Viridiplantae</taxon>
        <taxon>Streptophyta</taxon>
        <taxon>Embryophyta</taxon>
        <taxon>Tracheophyta</taxon>
        <taxon>Spermatophyta</taxon>
        <taxon>Magnoliopsida</taxon>
        <taxon>Liliopsida</taxon>
        <taxon>Poales</taxon>
        <taxon>Poaceae</taxon>
        <taxon>PACMAD clade</taxon>
        <taxon>Arundinoideae</taxon>
        <taxon>Arundineae</taxon>
        <taxon>Arundo</taxon>
    </lineage>
</organism>
<accession>A0A0A9C366</accession>
<protein>
    <submittedName>
        <fullName evidence="1">Uncharacterized protein</fullName>
    </submittedName>
</protein>
<dbReference type="AlphaFoldDB" id="A0A0A9C366"/>
<proteinExistence type="predicted"/>
<sequence>MQILAFINASMSASGMICASFSRLNSSASISINIITKLKSASSRNECMGLRLISRSHTKPSTDTLATSGERQRLPNGHLPYVKVMLADVCSRPLWYKLFQPMPVVGNSALNLEVFIEPSSQCEQQCGLA</sequence>